<keyword evidence="2" id="KW-0812">Transmembrane</keyword>
<protein>
    <submittedName>
        <fullName evidence="3">Uncharacterized protein</fullName>
    </submittedName>
</protein>
<sequence>MNRPDPLTPEERELARLLGRPAPAAPPAAVDDAVLAAARAAVRPAAAADAPAAAAPMRSATRPRSRLPAVFGLAASLVFAVGIAWQLKPEAPPPAAPVPAAAQATADAPAGDPAAAGADAAAAVTAEAAAPMRAEPAPSAAAAKPRAARAAPAPNAVPAPLPPPPPAPPVALRAEAPAPPGPMAAPMAAPSPPDASVQADQATALDRVVVTSSRVDESRERAQAKGAPGVMRRAAPTPAAAPGYSALSASAITVAVDADAALPRRQWIKRIRERRDDRDLDTARASLERYLQQYPEARIPEDLRELLDPH</sequence>
<keyword evidence="2" id="KW-1133">Transmembrane helix</keyword>
<name>A0AAP5AJ47_9GAMM</name>
<proteinExistence type="predicted"/>
<keyword evidence="2" id="KW-0472">Membrane</keyword>
<evidence type="ECO:0000256" key="1">
    <source>
        <dbReference type="SAM" id="MobiDB-lite"/>
    </source>
</evidence>
<comment type="caution">
    <text evidence="3">The sequence shown here is derived from an EMBL/GenBank/DDBJ whole genome shotgun (WGS) entry which is preliminary data.</text>
</comment>
<gene>
    <name evidence="3" type="ORF">QE424_002096</name>
</gene>
<feature type="compositionally biased region" description="Basic and acidic residues" evidence="1">
    <location>
        <begin position="214"/>
        <end position="223"/>
    </location>
</feature>
<evidence type="ECO:0000313" key="3">
    <source>
        <dbReference type="EMBL" id="MDQ1108937.1"/>
    </source>
</evidence>
<reference evidence="3" key="1">
    <citation type="submission" date="2023-07" db="EMBL/GenBank/DDBJ databases">
        <title>Functional and genomic diversity of the sorghum phyllosphere microbiome.</title>
        <authorList>
            <person name="Shade A."/>
        </authorList>
    </citation>
    <scope>NUCLEOTIDE SEQUENCE</scope>
    <source>
        <strain evidence="3">SORGH_AS_0457</strain>
    </source>
</reference>
<feature type="compositionally biased region" description="Pro residues" evidence="1">
    <location>
        <begin position="155"/>
        <end position="169"/>
    </location>
</feature>
<dbReference type="Proteomes" id="UP001226084">
    <property type="component" value="Unassembled WGS sequence"/>
</dbReference>
<feature type="compositionally biased region" description="Pro residues" evidence="1">
    <location>
        <begin position="177"/>
        <end position="193"/>
    </location>
</feature>
<feature type="region of interest" description="Disordered" evidence="1">
    <location>
        <begin position="91"/>
        <end position="114"/>
    </location>
</feature>
<dbReference type="RefSeq" id="WP_307107115.1">
    <property type="nucleotide sequence ID" value="NZ_JAUTAS010000001.1"/>
</dbReference>
<feature type="transmembrane region" description="Helical" evidence="2">
    <location>
        <begin position="67"/>
        <end position="87"/>
    </location>
</feature>
<feature type="compositionally biased region" description="Low complexity" evidence="1">
    <location>
        <begin position="133"/>
        <end position="154"/>
    </location>
</feature>
<feature type="compositionally biased region" description="Low complexity" evidence="1">
    <location>
        <begin position="98"/>
        <end position="114"/>
    </location>
</feature>
<dbReference type="EMBL" id="JAUTAS010000001">
    <property type="protein sequence ID" value="MDQ1108937.1"/>
    <property type="molecule type" value="Genomic_DNA"/>
</dbReference>
<dbReference type="AlphaFoldDB" id="A0AAP5AJ47"/>
<feature type="region of interest" description="Disordered" evidence="1">
    <location>
        <begin position="133"/>
        <end position="242"/>
    </location>
</feature>
<organism evidence="3 4">
    <name type="scientific">Stenotrophomonas rhizophila</name>
    <dbReference type="NCBI Taxonomy" id="216778"/>
    <lineage>
        <taxon>Bacteria</taxon>
        <taxon>Pseudomonadati</taxon>
        <taxon>Pseudomonadota</taxon>
        <taxon>Gammaproteobacteria</taxon>
        <taxon>Lysobacterales</taxon>
        <taxon>Lysobacteraceae</taxon>
        <taxon>Stenotrophomonas</taxon>
    </lineage>
</organism>
<evidence type="ECO:0000313" key="4">
    <source>
        <dbReference type="Proteomes" id="UP001226084"/>
    </source>
</evidence>
<accession>A0AAP5AJ47</accession>
<evidence type="ECO:0000256" key="2">
    <source>
        <dbReference type="SAM" id="Phobius"/>
    </source>
</evidence>